<organism evidence="3">
    <name type="scientific">Arcella intermedia</name>
    <dbReference type="NCBI Taxonomy" id="1963864"/>
    <lineage>
        <taxon>Eukaryota</taxon>
        <taxon>Amoebozoa</taxon>
        <taxon>Tubulinea</taxon>
        <taxon>Elardia</taxon>
        <taxon>Arcellinida</taxon>
        <taxon>Sphaerothecina</taxon>
        <taxon>Arcellidae</taxon>
        <taxon>Arcella</taxon>
    </lineage>
</organism>
<evidence type="ECO:0000256" key="2">
    <source>
        <dbReference type="PIRSR" id="PIRSR029792-1"/>
    </source>
</evidence>
<dbReference type="SFLD" id="SFLDS00028">
    <property type="entry name" value="Proline_Racemase"/>
    <property type="match status" value="1"/>
</dbReference>
<evidence type="ECO:0008006" key="4">
    <source>
        <dbReference type="Google" id="ProtNLM"/>
    </source>
</evidence>
<dbReference type="EMBL" id="GIBP01004370">
    <property type="protein sequence ID" value="NDV33339.1"/>
    <property type="molecule type" value="Transcribed_RNA"/>
</dbReference>
<name>A0A6B2L8J6_9EUKA</name>
<dbReference type="SUPFAM" id="SSF54506">
    <property type="entry name" value="Diaminopimelate epimerase-like"/>
    <property type="match status" value="1"/>
</dbReference>
<dbReference type="PANTHER" id="PTHR33442">
    <property type="entry name" value="TRANS-3-HYDROXY-L-PROLINE DEHYDRATASE"/>
    <property type="match status" value="1"/>
</dbReference>
<dbReference type="PANTHER" id="PTHR33442:SF5">
    <property type="entry name" value="BIFUNCTIONAL TRANS-3-HYDROXY-L-PROLINE DEHYDRATASE_2-EPIMERASE"/>
    <property type="match status" value="1"/>
</dbReference>
<dbReference type="AlphaFoldDB" id="A0A6B2L8J6"/>
<dbReference type="PIRSF" id="PIRSF029792">
    <property type="entry name" value="Pro_racemase"/>
    <property type="match status" value="1"/>
</dbReference>
<comment type="similarity">
    <text evidence="1">Belongs to the proline racemase family.</text>
</comment>
<accession>A0A6B2L8J6</accession>
<feature type="active site" description="Proton acceptor" evidence="2">
    <location>
        <position position="67"/>
    </location>
</feature>
<dbReference type="Pfam" id="PF05544">
    <property type="entry name" value="Pro_racemase"/>
    <property type="match status" value="1"/>
</dbReference>
<sequence>MPPLKGETIYEKRKYVMQNLDQIRKVLIQEPRGYPCQNANLIVPPSSPGAPVGVIFMEQNKIYPLMSGHNLICVATALLETDVIQMESPTTTFDVETPGGIVKVVATCTHSKAEKITITNVPSFVEALDVVVDVPQLGKVKVDIVFGGMWYAVVNAADVGLEINPKHAKKIARLGEMIKRATREQHPVNHPLLDYPGVDILVFRGPPSGKNEAHAANAVVMSNTDFDWKDPDTWSGMIDRSPCGTGTSAVMAAMWARGEIKLNQEFVHEGILGTTFRGKLVEQTEVAGKAAVVPEISGSAWITQHCMVKIHTSDPLQEGYTLGDIWG</sequence>
<proteinExistence type="inferred from homology"/>
<reference evidence="3" key="1">
    <citation type="journal article" date="2020" name="J. Eukaryot. Microbiol.">
        <title>De novo Sequencing, Assembly and Annotation of the Transcriptome for the Free-Living Testate Amoeba Arcella intermedia.</title>
        <authorList>
            <person name="Ribeiro G.M."/>
            <person name="Porfirio-Sousa A.L."/>
            <person name="Maurer-Alcala X.X."/>
            <person name="Katz L.A."/>
            <person name="Lahr D.J.G."/>
        </authorList>
    </citation>
    <scope>NUCLEOTIDE SEQUENCE</scope>
</reference>
<evidence type="ECO:0000256" key="1">
    <source>
        <dbReference type="ARBA" id="ARBA00007529"/>
    </source>
</evidence>
<dbReference type="FunFam" id="3.10.310.10:FF:000005">
    <property type="entry name" value="Proline racemase"/>
    <property type="match status" value="1"/>
</dbReference>
<feature type="active site" description="Proton donor" evidence="2">
    <location>
        <position position="243"/>
    </location>
</feature>
<protein>
    <recommendedName>
        <fullName evidence="4">Proline racemase</fullName>
    </recommendedName>
</protein>
<evidence type="ECO:0000313" key="3">
    <source>
        <dbReference type="EMBL" id="NDV33339.1"/>
    </source>
</evidence>
<dbReference type="InterPro" id="IPR008794">
    <property type="entry name" value="Pro_racemase_fam"/>
</dbReference>
<dbReference type="GO" id="GO:0047580">
    <property type="term" value="F:4-hydroxyproline epimerase activity"/>
    <property type="evidence" value="ECO:0007669"/>
    <property type="project" value="TreeGrafter"/>
</dbReference>
<dbReference type="Gene3D" id="3.10.310.10">
    <property type="entry name" value="Diaminopimelate Epimerase, Chain A, domain 1"/>
    <property type="match status" value="2"/>
</dbReference>